<keyword evidence="3" id="KW-1185">Reference proteome</keyword>
<keyword evidence="1" id="KW-0812">Transmembrane</keyword>
<dbReference type="PANTHER" id="PTHR40031:SF1">
    <property type="entry name" value="MEMBRANE-BOUND METAL-DEPENDENT HYDROLASE"/>
    <property type="match status" value="1"/>
</dbReference>
<evidence type="ECO:0008006" key="4">
    <source>
        <dbReference type="Google" id="ProtNLM"/>
    </source>
</evidence>
<feature type="transmembrane region" description="Helical" evidence="1">
    <location>
        <begin position="33"/>
        <end position="49"/>
    </location>
</feature>
<proteinExistence type="predicted"/>
<dbReference type="PANTHER" id="PTHR40031">
    <property type="entry name" value="HYPOTHETICAL MEMBRANE SPANNING PROTEIN"/>
    <property type="match status" value="1"/>
</dbReference>
<feature type="transmembrane region" description="Helical" evidence="1">
    <location>
        <begin position="128"/>
        <end position="144"/>
    </location>
</feature>
<feature type="transmembrane region" description="Helical" evidence="1">
    <location>
        <begin position="55"/>
        <end position="74"/>
    </location>
</feature>
<feature type="transmembrane region" description="Helical" evidence="1">
    <location>
        <begin position="149"/>
        <end position="167"/>
    </location>
</feature>
<evidence type="ECO:0000313" key="2">
    <source>
        <dbReference type="EMBL" id="GMK44477.1"/>
    </source>
</evidence>
<accession>A0ABQ6NJY7</accession>
<dbReference type="EMBL" id="BTCL01000004">
    <property type="protein sequence ID" value="GMK44477.1"/>
    <property type="molecule type" value="Genomic_DNA"/>
</dbReference>
<gene>
    <name evidence="2" type="ORF">PghCCS26_16050</name>
</gene>
<protein>
    <recommendedName>
        <fullName evidence="4">Metal-dependent hydrolase</fullName>
    </recommendedName>
</protein>
<dbReference type="Proteomes" id="UP001285921">
    <property type="component" value="Unassembled WGS sequence"/>
</dbReference>
<feature type="transmembrane region" description="Helical" evidence="1">
    <location>
        <begin position="86"/>
        <end position="108"/>
    </location>
</feature>
<sequence>MDLILHTFIHAAAGASTSYLFGRAFTDSIGRRSLFLLFGAIAGLAPDFTKFFGDLFFHSVFLIPLIGWIIAYFFSKFQKEFPFSRMWLTFMISAGTHLLIDYIGNGVALFYPLVEHEYEFSVIDRDDPFVLFPMLLSVMIGLWFRKGRYLVLAGVLTSIVYIGTLTYSKISLEHSLEERYKQDHMESLLTYPDPSGRQWRFMLRTESAAVFGRASLLGNRIEVDNESSFGNLRAEKAEADASSVTVFGTMTLSRNDMYTIMLKPYYIDIELVNGTYSEDWSPGPFMGPNWSGEFHLVLRDDIGNELNRVALNDFYTDPLLFNSTFDLSFDDYNGDGNPDFTIGQYGTSNGNYYKLFTLTGSNEFKELDAGGRDGMFISADDSMYSTHLKKIGDSSFQTDYYDNSTGHHVKSTYTWAGEGFVKQ</sequence>
<name>A0ABQ6NJY7_9BACL</name>
<dbReference type="InterPro" id="IPR053170">
    <property type="entry name" value="Transcription_regulator"/>
</dbReference>
<keyword evidence="1" id="KW-0472">Membrane</keyword>
<dbReference type="InterPro" id="IPR007404">
    <property type="entry name" value="YdjM-like"/>
</dbReference>
<evidence type="ECO:0000313" key="3">
    <source>
        <dbReference type="Proteomes" id="UP001285921"/>
    </source>
</evidence>
<evidence type="ECO:0000256" key="1">
    <source>
        <dbReference type="SAM" id="Phobius"/>
    </source>
</evidence>
<keyword evidence="1" id="KW-1133">Transmembrane helix</keyword>
<comment type="caution">
    <text evidence="2">The sequence shown here is derived from an EMBL/GenBank/DDBJ whole genome shotgun (WGS) entry which is preliminary data.</text>
</comment>
<reference evidence="2 3" key="1">
    <citation type="submission" date="2023-05" db="EMBL/GenBank/DDBJ databases">
        <title>Draft genome of Paenibacillus sp. CCS26.</title>
        <authorList>
            <person name="Akita H."/>
            <person name="Shinto Y."/>
            <person name="Kimura Z."/>
        </authorList>
    </citation>
    <scope>NUCLEOTIDE SEQUENCE [LARGE SCALE GENOMIC DNA]</scope>
    <source>
        <strain evidence="2 3">CCS26</strain>
    </source>
</reference>
<dbReference type="Pfam" id="PF04307">
    <property type="entry name" value="YdjM"/>
    <property type="match status" value="1"/>
</dbReference>
<dbReference type="RefSeq" id="WP_317979461.1">
    <property type="nucleotide sequence ID" value="NZ_BTCL01000004.1"/>
</dbReference>
<organism evidence="2 3">
    <name type="scientific">Paenibacillus glycanilyticus</name>
    <dbReference type="NCBI Taxonomy" id="126569"/>
    <lineage>
        <taxon>Bacteria</taxon>
        <taxon>Bacillati</taxon>
        <taxon>Bacillota</taxon>
        <taxon>Bacilli</taxon>
        <taxon>Bacillales</taxon>
        <taxon>Paenibacillaceae</taxon>
        <taxon>Paenibacillus</taxon>
    </lineage>
</organism>